<dbReference type="OMA" id="VEARQNC"/>
<sequence>MEKSAIPAPPAPTTLETPKGTSGGLKSRIPSPLRRTPGPAAGKDAAATNKTAMSSSILSTPVLSAKRLDNTPGNKISKLPLQPSPSPSQDKDTTDQKDQVKGTTPKKQPPAASTSQPVQPEQRTSALPTTASTRPTSASLIAKPIEPRLVKQTTPKGSIVCSTGATASRASQPVAAATTASRTAPPRAGSVTRDRAPPGETRSSILRRSMSVGKGRVLVGSTEPAPQPPAAAPTRPSFIRSSLTASTSNSSLRASIKRTPEKRDPSAGRLRRPASVSLSRNDNSLLARSKPGLNTIKEAPGRAAVTVTGGPSKPATPTRPMPSLNLGALKQQSSLTSQPSLSSAVPLPSPTPLLSQTTSLNSAGAALEEAGPPVPKLNLGGILQRRAEEQAQEPVFVVAASSEAEPGGTVPQNSQDKRRASASRQPSAKEEPQEHFYLYPKVAPQEKKRIDDICRVLPKKQQTAVTDLFSKMVEARQNCEQMCFRGHRLLDQAQSEFRNRLALKEEEMARKEEEAEQWRQQAEYLRTQLTMLLGSRQADSAQAAGTVQDGASDTAESGVRDSVLMSFDRMMQLGAQEAAAQAETEVEEVEEQGPAAEAGGHDSNPEGSSSFQVGAPQVE</sequence>
<evidence type="ECO:0000256" key="2">
    <source>
        <dbReference type="SAM" id="MobiDB-lite"/>
    </source>
</evidence>
<feature type="compositionally biased region" description="Polar residues" evidence="2">
    <location>
        <begin position="48"/>
        <end position="62"/>
    </location>
</feature>
<evidence type="ECO:0000313" key="3">
    <source>
        <dbReference type="EMBL" id="PNW77499.1"/>
    </source>
</evidence>
<dbReference type="KEGG" id="cre:CHLRE_10g439250v5"/>
<keyword evidence="1" id="KW-0175">Coiled coil</keyword>
<gene>
    <name evidence="3" type="ORF">CHLRE_10g439250v5</name>
</gene>
<dbReference type="InParanoid" id="A0A2K3DAE2"/>
<feature type="compositionally biased region" description="Low complexity" evidence="2">
    <location>
        <begin position="175"/>
        <end position="188"/>
    </location>
</feature>
<dbReference type="PaxDb" id="3055-EDP05813"/>
<evidence type="ECO:0000313" key="4">
    <source>
        <dbReference type="Proteomes" id="UP000006906"/>
    </source>
</evidence>
<dbReference type="AlphaFoldDB" id="A0A2K3DAE2"/>
<feature type="compositionally biased region" description="Polar residues" evidence="2">
    <location>
        <begin position="111"/>
        <end position="122"/>
    </location>
</feature>
<feature type="compositionally biased region" description="Polar residues" evidence="2">
    <location>
        <begin position="151"/>
        <end position="171"/>
    </location>
</feature>
<feature type="region of interest" description="Disordered" evidence="2">
    <location>
        <begin position="400"/>
        <end position="435"/>
    </location>
</feature>
<feature type="compositionally biased region" description="Basic and acidic residues" evidence="2">
    <location>
        <begin position="89"/>
        <end position="100"/>
    </location>
</feature>
<accession>A0A2K3DAE2</accession>
<dbReference type="OrthoDB" id="552964at2759"/>
<feature type="compositionally biased region" description="Low complexity" evidence="2">
    <location>
        <begin position="329"/>
        <end position="357"/>
    </location>
</feature>
<reference evidence="3 4" key="1">
    <citation type="journal article" date="2007" name="Science">
        <title>The Chlamydomonas genome reveals the evolution of key animal and plant functions.</title>
        <authorList>
            <person name="Merchant S.S."/>
            <person name="Prochnik S.E."/>
            <person name="Vallon O."/>
            <person name="Harris E.H."/>
            <person name="Karpowicz S.J."/>
            <person name="Witman G.B."/>
            <person name="Terry A."/>
            <person name="Salamov A."/>
            <person name="Fritz-Laylin L.K."/>
            <person name="Marechal-Drouard L."/>
            <person name="Marshall W.F."/>
            <person name="Qu L.H."/>
            <person name="Nelson D.R."/>
            <person name="Sanderfoot A.A."/>
            <person name="Spalding M.H."/>
            <person name="Kapitonov V.V."/>
            <person name="Ren Q."/>
            <person name="Ferris P."/>
            <person name="Lindquist E."/>
            <person name="Shapiro H."/>
            <person name="Lucas S.M."/>
            <person name="Grimwood J."/>
            <person name="Schmutz J."/>
            <person name="Cardol P."/>
            <person name="Cerutti H."/>
            <person name="Chanfreau G."/>
            <person name="Chen C.L."/>
            <person name="Cognat V."/>
            <person name="Croft M.T."/>
            <person name="Dent R."/>
            <person name="Dutcher S."/>
            <person name="Fernandez E."/>
            <person name="Fukuzawa H."/>
            <person name="Gonzalez-Ballester D."/>
            <person name="Gonzalez-Halphen D."/>
            <person name="Hallmann A."/>
            <person name="Hanikenne M."/>
            <person name="Hippler M."/>
            <person name="Inwood W."/>
            <person name="Jabbari K."/>
            <person name="Kalanon M."/>
            <person name="Kuras R."/>
            <person name="Lefebvre P.A."/>
            <person name="Lemaire S.D."/>
            <person name="Lobanov A.V."/>
            <person name="Lohr M."/>
            <person name="Manuell A."/>
            <person name="Meier I."/>
            <person name="Mets L."/>
            <person name="Mittag M."/>
            <person name="Mittelmeier T."/>
            <person name="Moroney J.V."/>
            <person name="Moseley J."/>
            <person name="Napoli C."/>
            <person name="Nedelcu A.M."/>
            <person name="Niyogi K."/>
            <person name="Novoselov S.V."/>
            <person name="Paulsen I.T."/>
            <person name="Pazour G."/>
            <person name="Purton S."/>
            <person name="Ral J.P."/>
            <person name="Riano-Pachon D.M."/>
            <person name="Riekhof W."/>
            <person name="Rymarquis L."/>
            <person name="Schroda M."/>
            <person name="Stern D."/>
            <person name="Umen J."/>
            <person name="Willows R."/>
            <person name="Wilson N."/>
            <person name="Zimmer S.L."/>
            <person name="Allmer J."/>
            <person name="Balk J."/>
            <person name="Bisova K."/>
            <person name="Chen C.J."/>
            <person name="Elias M."/>
            <person name="Gendler K."/>
            <person name="Hauser C."/>
            <person name="Lamb M.R."/>
            <person name="Ledford H."/>
            <person name="Long J.C."/>
            <person name="Minagawa J."/>
            <person name="Page M.D."/>
            <person name="Pan J."/>
            <person name="Pootakham W."/>
            <person name="Roje S."/>
            <person name="Rose A."/>
            <person name="Stahlberg E."/>
            <person name="Terauchi A.M."/>
            <person name="Yang P."/>
            <person name="Ball S."/>
            <person name="Bowler C."/>
            <person name="Dieckmann C.L."/>
            <person name="Gladyshev V.N."/>
            <person name="Green P."/>
            <person name="Jorgensen R."/>
            <person name="Mayfield S."/>
            <person name="Mueller-Roeber B."/>
            <person name="Rajamani S."/>
            <person name="Sayre R.T."/>
            <person name="Brokstein P."/>
            <person name="Dubchak I."/>
            <person name="Goodstein D."/>
            <person name="Hornick L."/>
            <person name="Huang Y.W."/>
            <person name="Jhaveri J."/>
            <person name="Luo Y."/>
            <person name="Martinez D."/>
            <person name="Ngau W.C."/>
            <person name="Otillar B."/>
            <person name="Poliakov A."/>
            <person name="Porter A."/>
            <person name="Szajkowski L."/>
            <person name="Werner G."/>
            <person name="Zhou K."/>
            <person name="Grigoriev I.V."/>
            <person name="Rokhsar D.S."/>
            <person name="Grossman A.R."/>
        </authorList>
    </citation>
    <scope>NUCLEOTIDE SEQUENCE [LARGE SCALE GENOMIC DNA]</scope>
    <source>
        <strain evidence="4">CC-503</strain>
    </source>
</reference>
<organism evidence="3 4">
    <name type="scientific">Chlamydomonas reinhardtii</name>
    <name type="common">Chlamydomonas smithii</name>
    <dbReference type="NCBI Taxonomy" id="3055"/>
    <lineage>
        <taxon>Eukaryota</taxon>
        <taxon>Viridiplantae</taxon>
        <taxon>Chlorophyta</taxon>
        <taxon>core chlorophytes</taxon>
        <taxon>Chlorophyceae</taxon>
        <taxon>CS clade</taxon>
        <taxon>Chlamydomonadales</taxon>
        <taxon>Chlamydomonadaceae</taxon>
        <taxon>Chlamydomonas</taxon>
    </lineage>
</organism>
<keyword evidence="4" id="KW-1185">Reference proteome</keyword>
<name>A0A2K3DAE2_CHLRE</name>
<dbReference type="ExpressionAtlas" id="A0A2K3DAE2">
    <property type="expression patterns" value="differential"/>
</dbReference>
<dbReference type="Proteomes" id="UP000006906">
    <property type="component" value="Chromosome 10"/>
</dbReference>
<feature type="coiled-coil region" evidence="1">
    <location>
        <begin position="494"/>
        <end position="528"/>
    </location>
</feature>
<protein>
    <submittedName>
        <fullName evidence="3">Uncharacterized protein</fullName>
    </submittedName>
</protein>
<dbReference type="EMBL" id="CM008971">
    <property type="protein sequence ID" value="PNW77499.1"/>
    <property type="molecule type" value="Genomic_DNA"/>
</dbReference>
<evidence type="ECO:0000256" key="1">
    <source>
        <dbReference type="SAM" id="Coils"/>
    </source>
</evidence>
<feature type="region of interest" description="Disordered" evidence="2">
    <location>
        <begin position="1"/>
        <end position="357"/>
    </location>
</feature>
<dbReference type="STRING" id="3055.A0A2K3DAE2"/>
<feature type="compositionally biased region" description="Polar residues" evidence="2">
    <location>
        <begin position="276"/>
        <end position="286"/>
    </location>
</feature>
<proteinExistence type="predicted"/>
<dbReference type="Gramene" id="PNW77499">
    <property type="protein sequence ID" value="PNW77499"/>
    <property type="gene ID" value="CHLRE_10g439250v5"/>
</dbReference>
<dbReference type="RefSeq" id="XP_001690554.2">
    <property type="nucleotide sequence ID" value="XM_001690502.2"/>
</dbReference>
<feature type="compositionally biased region" description="Low complexity" evidence="2">
    <location>
        <begin position="240"/>
        <end position="254"/>
    </location>
</feature>
<dbReference type="GeneID" id="5716079"/>
<feature type="region of interest" description="Disordered" evidence="2">
    <location>
        <begin position="575"/>
        <end position="619"/>
    </location>
</feature>
<feature type="compositionally biased region" description="Low complexity" evidence="2">
    <location>
        <begin position="123"/>
        <end position="140"/>
    </location>
</feature>